<proteinExistence type="inferred from homology"/>
<evidence type="ECO:0000256" key="7">
    <source>
        <dbReference type="ARBA" id="ARBA00031259"/>
    </source>
</evidence>
<keyword evidence="8" id="KW-0010">Activator</keyword>
<keyword evidence="10" id="KW-0472">Membrane</keyword>
<dbReference type="Pfam" id="PF04934">
    <property type="entry name" value="Med6"/>
    <property type="match status" value="1"/>
</dbReference>
<dbReference type="PANTHER" id="PTHR13104">
    <property type="entry name" value="MED-6-RELATED"/>
    <property type="match status" value="1"/>
</dbReference>
<keyword evidence="6 8" id="KW-0539">Nucleus</keyword>
<evidence type="ECO:0000256" key="2">
    <source>
        <dbReference type="ARBA" id="ARBA00007526"/>
    </source>
</evidence>
<evidence type="ECO:0000256" key="1">
    <source>
        <dbReference type="ARBA" id="ARBA00004123"/>
    </source>
</evidence>
<reference evidence="11 12" key="1">
    <citation type="journal article" date="2011" name="J. Gen. Appl. Microbiol.">
        <title>Draft genome sequencing of the enigmatic basidiomycete Mixia osmundae.</title>
        <authorList>
            <person name="Nishida H."/>
            <person name="Nagatsuka Y."/>
            <person name="Sugiyama J."/>
        </authorList>
    </citation>
    <scope>NUCLEOTIDE SEQUENCE [LARGE SCALE GENOMIC DNA]</scope>
    <source>
        <strain evidence="12">CBS 9802 / IAM 14324 / JCM 22182 / KY 12970</strain>
    </source>
</reference>
<comment type="subunit">
    <text evidence="8">Component of the Mediator complex.</text>
</comment>
<dbReference type="InterPro" id="IPR007018">
    <property type="entry name" value="Mediator_Med6"/>
</dbReference>
<dbReference type="GO" id="GO:0006357">
    <property type="term" value="P:regulation of transcription by RNA polymerase II"/>
    <property type="evidence" value="ECO:0007669"/>
    <property type="project" value="InterPro"/>
</dbReference>
<dbReference type="STRING" id="764103.G7E1I2"/>
<dbReference type="OrthoDB" id="344220at2759"/>
<dbReference type="GO" id="GO:0003712">
    <property type="term" value="F:transcription coregulator activity"/>
    <property type="evidence" value="ECO:0007669"/>
    <property type="project" value="InterPro"/>
</dbReference>
<keyword evidence="5 8" id="KW-0804">Transcription</keyword>
<name>G7E1I2_MIXOS</name>
<accession>G7E1I2</accession>
<dbReference type="AlphaFoldDB" id="G7E1I2"/>
<protein>
    <recommendedName>
        <fullName evidence="3 8">Mediator of RNA polymerase II transcription subunit 6</fullName>
    </recommendedName>
    <alternativeName>
        <fullName evidence="7 8">Mediator complex subunit 6</fullName>
    </alternativeName>
</protein>
<dbReference type="InterPro" id="IPR038566">
    <property type="entry name" value="Mediator_Med6_sf"/>
</dbReference>
<evidence type="ECO:0000256" key="8">
    <source>
        <dbReference type="RuleBase" id="RU364143"/>
    </source>
</evidence>
<dbReference type="HOGENOM" id="CLU_077754_6_1_1"/>
<keyword evidence="10" id="KW-1133">Transmembrane helix</keyword>
<keyword evidence="10" id="KW-0812">Transmembrane</keyword>
<comment type="subcellular location">
    <subcellularLocation>
        <location evidence="1 8">Nucleus</location>
    </subcellularLocation>
</comment>
<evidence type="ECO:0000256" key="10">
    <source>
        <dbReference type="SAM" id="Phobius"/>
    </source>
</evidence>
<feature type="transmembrane region" description="Helical" evidence="10">
    <location>
        <begin position="20"/>
        <end position="42"/>
    </location>
</feature>
<keyword evidence="12" id="KW-1185">Reference proteome</keyword>
<dbReference type="eggNOG" id="KOG3169">
    <property type="taxonomic scope" value="Eukaryota"/>
</dbReference>
<sequence>MSDGTFADNQTTQQWRFPEFLVQLGSLTAAGAMDYFALSPFWDNRSNNQTLRMQTMYSGVPLVNEAEQLKQFIGIEFAIVHAQPPGLFVIHKRKRTSQHEAQPIAAYYVLHGNVYQAPDLYAVLSSRLLGAGARLKDSYDRVHSNQPAYDPWVQSTYPWRIVKAERGAERTAETSPSGPARDAQIEAESV</sequence>
<evidence type="ECO:0000256" key="6">
    <source>
        <dbReference type="ARBA" id="ARBA00023242"/>
    </source>
</evidence>
<gene>
    <name evidence="11" type="primary">Mo03363</name>
    <name evidence="8" type="synonym">MED6</name>
    <name evidence="11" type="ORF">E5Q_03363</name>
</gene>
<comment type="caution">
    <text evidence="11">The sequence shown here is derived from an EMBL/GenBank/DDBJ whole genome shotgun (WGS) entry which is preliminary data.</text>
</comment>
<dbReference type="Proteomes" id="UP000009131">
    <property type="component" value="Unassembled WGS sequence"/>
</dbReference>
<reference evidence="11 12" key="2">
    <citation type="journal article" date="2012" name="Open Biol.">
        <title>Characteristics of nucleosomes and linker DNA regions on the genome of the basidiomycete Mixia osmundae revealed by mono- and dinucleosome mapping.</title>
        <authorList>
            <person name="Nishida H."/>
            <person name="Kondo S."/>
            <person name="Matsumoto T."/>
            <person name="Suzuki Y."/>
            <person name="Yoshikawa H."/>
            <person name="Taylor T.D."/>
            <person name="Sugiyama J."/>
        </authorList>
    </citation>
    <scope>NUCLEOTIDE SEQUENCE [LARGE SCALE GENOMIC DNA]</scope>
    <source>
        <strain evidence="12">CBS 9802 / IAM 14324 / JCM 22182 / KY 12970</strain>
    </source>
</reference>
<comment type="similarity">
    <text evidence="2 8">Belongs to the Mediator complex subunit 6 family.</text>
</comment>
<dbReference type="FunCoup" id="G7E1I2">
    <property type="interactions" value="554"/>
</dbReference>
<keyword evidence="4 8" id="KW-0805">Transcription regulation</keyword>
<evidence type="ECO:0000256" key="4">
    <source>
        <dbReference type="ARBA" id="ARBA00023015"/>
    </source>
</evidence>
<dbReference type="EMBL" id="BABT02000106">
    <property type="protein sequence ID" value="GAA96692.1"/>
    <property type="molecule type" value="Genomic_DNA"/>
</dbReference>
<dbReference type="GO" id="GO:0016592">
    <property type="term" value="C:mediator complex"/>
    <property type="evidence" value="ECO:0007669"/>
    <property type="project" value="InterPro"/>
</dbReference>
<feature type="region of interest" description="Disordered" evidence="9">
    <location>
        <begin position="166"/>
        <end position="190"/>
    </location>
</feature>
<organism evidence="11 12">
    <name type="scientific">Mixia osmundae (strain CBS 9802 / IAM 14324 / JCM 22182 / KY 12970)</name>
    <dbReference type="NCBI Taxonomy" id="764103"/>
    <lineage>
        <taxon>Eukaryota</taxon>
        <taxon>Fungi</taxon>
        <taxon>Dikarya</taxon>
        <taxon>Basidiomycota</taxon>
        <taxon>Pucciniomycotina</taxon>
        <taxon>Mixiomycetes</taxon>
        <taxon>Mixiales</taxon>
        <taxon>Mixiaceae</taxon>
        <taxon>Mixia</taxon>
    </lineage>
</organism>
<evidence type="ECO:0000256" key="9">
    <source>
        <dbReference type="SAM" id="MobiDB-lite"/>
    </source>
</evidence>
<evidence type="ECO:0000256" key="3">
    <source>
        <dbReference type="ARBA" id="ARBA00020634"/>
    </source>
</evidence>
<evidence type="ECO:0000313" key="11">
    <source>
        <dbReference type="EMBL" id="GAA96692.1"/>
    </source>
</evidence>
<evidence type="ECO:0000313" key="12">
    <source>
        <dbReference type="Proteomes" id="UP000009131"/>
    </source>
</evidence>
<dbReference type="InParanoid" id="G7E1I2"/>
<comment type="function">
    <text evidence="8">Component of the Mediator complex, a coactivator involved in the regulated transcription of nearly all RNA polymerase II-dependent genes. Mediator functions as a bridge to convey information from gene-specific regulatory proteins to the basal RNA polymerase II transcription machinery. Mediator is recruited to promoters by direct interactions with regulatory proteins and serves as a scaffold for the assembly of a functional preinitiation complex with RNA polymerase II and the general transcription factors.</text>
</comment>
<evidence type="ECO:0000256" key="5">
    <source>
        <dbReference type="ARBA" id="ARBA00023163"/>
    </source>
</evidence>
<dbReference type="Gene3D" id="3.10.450.580">
    <property type="entry name" value="Mediator complex, subunit Med6"/>
    <property type="match status" value="1"/>
</dbReference>